<reference evidence="1 2" key="1">
    <citation type="submission" date="2022-12" db="EMBL/GenBank/DDBJ databases">
        <title>Draft genome sequence of Paenibacillus sp. dW9.</title>
        <authorList>
            <person name="Choi E.-W."/>
            <person name="Kim D.-U."/>
        </authorList>
    </citation>
    <scope>NUCLEOTIDE SEQUENCE [LARGE SCALE GENOMIC DNA]</scope>
    <source>
        <strain evidence="2">dW9</strain>
    </source>
</reference>
<dbReference type="Gene3D" id="1.10.760.20">
    <property type="entry name" value="Protein of unknown function DUF3243"/>
    <property type="match status" value="1"/>
</dbReference>
<comment type="caution">
    <text evidence="1">The sequence shown here is derived from an EMBL/GenBank/DDBJ whole genome shotgun (WGS) entry which is preliminary data.</text>
</comment>
<proteinExistence type="predicted"/>
<accession>A0ABT4Q689</accession>
<dbReference type="Pfam" id="PF11588">
    <property type="entry name" value="DUF3243"/>
    <property type="match status" value="1"/>
</dbReference>
<sequence>MTTALKVFDRWKEFLGDRVEQAEKSGMSEETMSKLAFEIGEFLANKVDPKNNEERVLKDLWDAGDEQEKKVMARLMIKLAKNS</sequence>
<dbReference type="EMBL" id="JAQAGZ010000004">
    <property type="protein sequence ID" value="MCZ8512302.1"/>
    <property type="molecule type" value="Genomic_DNA"/>
</dbReference>
<evidence type="ECO:0000313" key="2">
    <source>
        <dbReference type="Proteomes" id="UP001527882"/>
    </source>
</evidence>
<evidence type="ECO:0000313" key="1">
    <source>
        <dbReference type="EMBL" id="MCZ8512302.1"/>
    </source>
</evidence>
<dbReference type="InterPro" id="IPR038292">
    <property type="entry name" value="YmfJ/YflH_sf"/>
</dbReference>
<protein>
    <submittedName>
        <fullName evidence="1">DUF3243 domain-containing protein</fullName>
    </submittedName>
</protein>
<dbReference type="Proteomes" id="UP001527882">
    <property type="component" value="Unassembled WGS sequence"/>
</dbReference>
<dbReference type="RefSeq" id="WP_269880716.1">
    <property type="nucleotide sequence ID" value="NZ_JAQAGZ010000004.1"/>
</dbReference>
<name>A0ABT4Q689_9BACL</name>
<dbReference type="InterPro" id="IPR021637">
    <property type="entry name" value="DUF3243"/>
</dbReference>
<gene>
    <name evidence="1" type="ORF">O9H85_07640</name>
</gene>
<keyword evidence="2" id="KW-1185">Reference proteome</keyword>
<organism evidence="1 2">
    <name type="scientific">Paenibacillus gyeongsangnamensis</name>
    <dbReference type="NCBI Taxonomy" id="3388067"/>
    <lineage>
        <taxon>Bacteria</taxon>
        <taxon>Bacillati</taxon>
        <taxon>Bacillota</taxon>
        <taxon>Bacilli</taxon>
        <taxon>Bacillales</taxon>
        <taxon>Paenibacillaceae</taxon>
        <taxon>Paenibacillus</taxon>
    </lineage>
</organism>
<dbReference type="InterPro" id="IPR024702">
    <property type="entry name" value="Uncharacterised_YmfJ"/>
</dbReference>
<dbReference type="PIRSF" id="PIRSF004764">
    <property type="entry name" value="YmfJ"/>
    <property type="match status" value="1"/>
</dbReference>